<dbReference type="Proteomes" id="UP000292235">
    <property type="component" value="Chromosome"/>
</dbReference>
<evidence type="ECO:0000256" key="1">
    <source>
        <dbReference type="SAM" id="MobiDB-lite"/>
    </source>
</evidence>
<dbReference type="EMBL" id="CP036455">
    <property type="protein sequence ID" value="QBI52962.1"/>
    <property type="molecule type" value="Genomic_DNA"/>
</dbReference>
<dbReference type="RefSeq" id="WP_131097412.1">
    <property type="nucleotide sequence ID" value="NZ_CP036455.1"/>
</dbReference>
<organism evidence="5 6">
    <name type="scientific">Streptomonospora litoralis</name>
    <dbReference type="NCBI Taxonomy" id="2498135"/>
    <lineage>
        <taxon>Bacteria</taxon>
        <taxon>Bacillati</taxon>
        <taxon>Actinomycetota</taxon>
        <taxon>Actinomycetes</taxon>
        <taxon>Streptosporangiales</taxon>
        <taxon>Nocardiopsidaceae</taxon>
        <taxon>Streptomonospora</taxon>
    </lineage>
</organism>
<name>A0A4V0ZJC1_9ACTN</name>
<dbReference type="NCBIfam" id="TIGR03934">
    <property type="entry name" value="TQXA_dom"/>
    <property type="match status" value="1"/>
</dbReference>
<dbReference type="KEGG" id="strr:EKD16_05795"/>
<dbReference type="NCBIfam" id="TIGR01167">
    <property type="entry name" value="LPXTG_anchor"/>
    <property type="match status" value="1"/>
</dbReference>
<evidence type="ECO:0000313" key="6">
    <source>
        <dbReference type="Proteomes" id="UP000292235"/>
    </source>
</evidence>
<keyword evidence="2" id="KW-0812">Transmembrane</keyword>
<dbReference type="Pfam" id="PF08341">
    <property type="entry name" value="TED"/>
    <property type="match status" value="1"/>
</dbReference>
<keyword evidence="3" id="KW-0732">Signal</keyword>
<evidence type="ECO:0000313" key="5">
    <source>
        <dbReference type="EMBL" id="QBI52962.1"/>
    </source>
</evidence>
<keyword evidence="2" id="KW-1133">Transmembrane helix</keyword>
<proteinExistence type="predicted"/>
<sequence length="403" mass="41209" precursor="true">MSGFARRCLAAAAALAIAAGVPLPASAESITRVAPDPAPGATVRLADGSAAETSLYRLMAGEDVAVDAYCADISTSVNPRAAYTEAEWDGSGVPRSAPAASAAVSWITGHSYPEVGLKTLRTLSGATALDREQAIAATQAAVWHHTNGVNLARGTGRQAGNAASTLDLYDYLLAGAEENGGAEPGATLALAPARVEGADPAAAIGPLTVETTSSGPVAVWVRGAPNGRITDGEGGAVELVRDGEEFFLRLPPETPAGVATVYARVTDAEVRPGRLYAGKDGVRTQPLVAADHVVTSATAVAKVDWVPEAPAAEADPRPEPPESARPPAQPDERDQAPSAAPSARPTAEASSPSPEEVVVAEDRRPDEHLAQTGTWLGTLLILGLALVAVGAAVLYLARRRRSL</sequence>
<gene>
    <name evidence="5" type="ORF">EKD16_05795</name>
</gene>
<evidence type="ECO:0000256" key="3">
    <source>
        <dbReference type="SAM" id="SignalP"/>
    </source>
</evidence>
<feature type="domain" description="Thioester" evidence="4">
    <location>
        <begin position="68"/>
        <end position="177"/>
    </location>
</feature>
<protein>
    <recommendedName>
        <fullName evidence="4">Thioester domain-containing protein</fullName>
    </recommendedName>
</protein>
<feature type="chain" id="PRO_5020283545" description="Thioester domain-containing protein" evidence="3">
    <location>
        <begin position="28"/>
        <end position="403"/>
    </location>
</feature>
<feature type="compositionally biased region" description="Low complexity" evidence="1">
    <location>
        <begin position="336"/>
        <end position="357"/>
    </location>
</feature>
<keyword evidence="6" id="KW-1185">Reference proteome</keyword>
<evidence type="ECO:0000256" key="2">
    <source>
        <dbReference type="SAM" id="Phobius"/>
    </source>
</evidence>
<dbReference type="InterPro" id="IPR013552">
    <property type="entry name" value="Thioester_dom"/>
</dbReference>
<dbReference type="OrthoDB" id="2676146at2"/>
<accession>A0A4V0ZJC1</accession>
<dbReference type="AlphaFoldDB" id="A0A4V0ZJC1"/>
<feature type="region of interest" description="Disordered" evidence="1">
    <location>
        <begin position="311"/>
        <end position="365"/>
    </location>
</feature>
<feature type="transmembrane region" description="Helical" evidence="2">
    <location>
        <begin position="375"/>
        <end position="397"/>
    </location>
</feature>
<dbReference type="InterPro" id="IPR023849">
    <property type="entry name" value="TQXA_dom"/>
</dbReference>
<feature type="signal peptide" evidence="3">
    <location>
        <begin position="1"/>
        <end position="27"/>
    </location>
</feature>
<evidence type="ECO:0000259" key="4">
    <source>
        <dbReference type="Pfam" id="PF08341"/>
    </source>
</evidence>
<keyword evidence="2" id="KW-0472">Membrane</keyword>
<reference evidence="5 6" key="1">
    <citation type="submission" date="2019-02" db="EMBL/GenBank/DDBJ databases">
        <authorList>
            <person name="Khodamoradi S."/>
            <person name="Hahnke R.L."/>
            <person name="Kaempfer P."/>
            <person name="Schumann P."/>
            <person name="Rohde M."/>
            <person name="Steinert M."/>
            <person name="Luzhetskyy A."/>
            <person name="Wink J."/>
            <person name="Ruckert C."/>
        </authorList>
    </citation>
    <scope>NUCLEOTIDE SEQUENCE [LARGE SCALE GENOMIC DNA]</scope>
    <source>
        <strain evidence="5 6">M2</strain>
    </source>
</reference>